<dbReference type="KEGG" id="crw:CROST_032790"/>
<evidence type="ECO:0000313" key="3">
    <source>
        <dbReference type="Proteomes" id="UP000190951"/>
    </source>
</evidence>
<dbReference type="EMBL" id="CP096983">
    <property type="protein sequence ID" value="URZ12556.1"/>
    <property type="molecule type" value="Genomic_DNA"/>
</dbReference>
<name>A0A1S8LYM2_9CLOT</name>
<dbReference type="InterPro" id="IPR054335">
    <property type="entry name" value="DuOB_dom"/>
</dbReference>
<dbReference type="STRING" id="84029.CROST_28520"/>
<keyword evidence="3" id="KW-1185">Reference proteome</keyword>
<organism evidence="2 3">
    <name type="scientific">Clostridium felsineum</name>
    <dbReference type="NCBI Taxonomy" id="36839"/>
    <lineage>
        <taxon>Bacteria</taxon>
        <taxon>Bacillati</taxon>
        <taxon>Bacillota</taxon>
        <taxon>Clostridia</taxon>
        <taxon>Eubacteriales</taxon>
        <taxon>Clostridiaceae</taxon>
        <taxon>Clostridium</taxon>
    </lineage>
</organism>
<reference evidence="2 3" key="1">
    <citation type="submission" date="2022-04" db="EMBL/GenBank/DDBJ databases">
        <title>Genome sequence of C. roseum typestrain.</title>
        <authorList>
            <person name="Poehlein A."/>
            <person name="Schoch T."/>
            <person name="Duerre P."/>
            <person name="Daniel R."/>
        </authorList>
    </citation>
    <scope>NUCLEOTIDE SEQUENCE [LARGE SCALE GENOMIC DNA]</scope>
    <source>
        <strain evidence="2 3">DSM 7320</strain>
    </source>
</reference>
<feature type="domain" description="Dual OB-containing" evidence="1">
    <location>
        <begin position="3"/>
        <end position="216"/>
    </location>
</feature>
<evidence type="ECO:0000259" key="1">
    <source>
        <dbReference type="Pfam" id="PF22557"/>
    </source>
</evidence>
<dbReference type="RefSeq" id="WP_077834847.1">
    <property type="nucleotide sequence ID" value="NZ_CP096983.1"/>
</dbReference>
<dbReference type="Proteomes" id="UP000190951">
    <property type="component" value="Chromosome"/>
</dbReference>
<evidence type="ECO:0000313" key="2">
    <source>
        <dbReference type="EMBL" id="URZ12556.1"/>
    </source>
</evidence>
<protein>
    <recommendedName>
        <fullName evidence="1">Dual OB-containing domain-containing protein</fullName>
    </recommendedName>
</protein>
<proteinExistence type="predicted"/>
<dbReference type="Pfam" id="PF22557">
    <property type="entry name" value="DuOB"/>
    <property type="match status" value="1"/>
</dbReference>
<gene>
    <name evidence="2" type="ORF">CROST_032790</name>
</gene>
<dbReference type="AlphaFoldDB" id="A0A1S8LYM2"/>
<sequence>MNKEIIILTKSEKYNNYCVAGIDVQTGQLVRLVSEDKDIKYALTNKDIEYDNCEEAQVLDKVIVNVKDNQKCWYQPENYTIDNKKKMKYIQKVSESDIDKYINHKDIIFFNNENSIDEEELNNEEDIYSLIMIKPQIFKVRIHNRKNKKKLKASILYNEVWYNNIIITDMEFTDKYYNEIMNLPIEGKNFWNVKIILSLAEKYSKDNKYYKLVASVIE</sequence>
<accession>A0A1S8LYM2</accession>